<gene>
    <name evidence="1" type="ORF">OW763_15275</name>
</gene>
<evidence type="ECO:0000313" key="1">
    <source>
        <dbReference type="EMBL" id="MCY6485690.1"/>
    </source>
</evidence>
<dbReference type="EMBL" id="JAPQER010000009">
    <property type="protein sequence ID" value="MCY6485690.1"/>
    <property type="molecule type" value="Genomic_DNA"/>
</dbReference>
<accession>A0ABT4D690</accession>
<keyword evidence="2" id="KW-1185">Reference proteome</keyword>
<comment type="caution">
    <text evidence="1">The sequence shown here is derived from an EMBL/GenBank/DDBJ whole genome shotgun (WGS) entry which is preliminary data.</text>
</comment>
<organism evidence="1 2">
    <name type="scientific">Clostridium aestuarii</name>
    <dbReference type="NCBI Taxonomy" id="338193"/>
    <lineage>
        <taxon>Bacteria</taxon>
        <taxon>Bacillati</taxon>
        <taxon>Bacillota</taxon>
        <taxon>Clostridia</taxon>
        <taxon>Eubacteriales</taxon>
        <taxon>Clostridiaceae</taxon>
        <taxon>Clostridium</taxon>
    </lineage>
</organism>
<sequence>MFFTLVGCSKKKEVEDVKKKDDFEIKMAINTIDKYMDSIEKEKYEELNKLLTEDVKSSEKDLKINELKIRGYKLDEITETDREGIFKINVIKSNINKPETLLIESIINVVKDGTDYKISKISNSMKKEVFYLYGELRIRNENKVDTNLVINMEGVPKYAYSKDDKAKMEMQLVPKKNFGAIDFSYEGDKLAFTTVDNDVFIAILTLDETMQTQGESQGKEAKDEKEGKLIREKPIGKQIVACDFLRNCKIEGMFFSEDERYLIVQYKTTDNKMCIRIYNCDSGELVPIKFEEEYPLNKVGVKFLKLKKDKMIYQVNPVKQEYKDNEYIGMWELDFKEFKPKRIEK</sequence>
<proteinExistence type="predicted"/>
<evidence type="ECO:0008006" key="3">
    <source>
        <dbReference type="Google" id="ProtNLM"/>
    </source>
</evidence>
<name>A0ABT4D690_9CLOT</name>
<dbReference type="Proteomes" id="UP001078443">
    <property type="component" value="Unassembled WGS sequence"/>
</dbReference>
<protein>
    <recommendedName>
        <fullName evidence="3">Lipoprotein</fullName>
    </recommendedName>
</protein>
<dbReference type="SUPFAM" id="SSF82171">
    <property type="entry name" value="DPP6 N-terminal domain-like"/>
    <property type="match status" value="1"/>
</dbReference>
<reference evidence="1" key="1">
    <citation type="submission" date="2022-12" db="EMBL/GenBank/DDBJ databases">
        <authorList>
            <person name="Wang J."/>
        </authorList>
    </citation>
    <scope>NUCLEOTIDE SEQUENCE</scope>
    <source>
        <strain evidence="1">HY-45-18</strain>
    </source>
</reference>
<evidence type="ECO:0000313" key="2">
    <source>
        <dbReference type="Proteomes" id="UP001078443"/>
    </source>
</evidence>